<accession>A0AAE4AP11</accession>
<dbReference type="RefSeq" id="WP_307260231.1">
    <property type="nucleotide sequence ID" value="NZ_JAUSVL010000001.1"/>
</dbReference>
<dbReference type="InterPro" id="IPR012334">
    <property type="entry name" value="Pectin_lyas_fold"/>
</dbReference>
<organism evidence="3 4">
    <name type="scientific">Oligosphaera ethanolica</name>
    <dbReference type="NCBI Taxonomy" id="760260"/>
    <lineage>
        <taxon>Bacteria</taxon>
        <taxon>Pseudomonadati</taxon>
        <taxon>Lentisphaerota</taxon>
        <taxon>Oligosphaeria</taxon>
        <taxon>Oligosphaerales</taxon>
        <taxon>Oligosphaeraceae</taxon>
        <taxon>Oligosphaera</taxon>
    </lineage>
</organism>
<keyword evidence="4" id="KW-1185">Reference proteome</keyword>
<feature type="domain" description="Right handed beta helix" evidence="2">
    <location>
        <begin position="132"/>
        <end position="270"/>
    </location>
</feature>
<proteinExistence type="predicted"/>
<dbReference type="InterPro" id="IPR006626">
    <property type="entry name" value="PbH1"/>
</dbReference>
<evidence type="ECO:0000313" key="3">
    <source>
        <dbReference type="EMBL" id="MDQ0288897.1"/>
    </source>
</evidence>
<feature type="signal peptide" evidence="1">
    <location>
        <begin position="1"/>
        <end position="19"/>
    </location>
</feature>
<dbReference type="EMBL" id="JAUSVL010000001">
    <property type="protein sequence ID" value="MDQ0288897.1"/>
    <property type="molecule type" value="Genomic_DNA"/>
</dbReference>
<evidence type="ECO:0000313" key="4">
    <source>
        <dbReference type="Proteomes" id="UP001238163"/>
    </source>
</evidence>
<evidence type="ECO:0000259" key="2">
    <source>
        <dbReference type="Pfam" id="PF13229"/>
    </source>
</evidence>
<dbReference type="Proteomes" id="UP001238163">
    <property type="component" value="Unassembled WGS sequence"/>
</dbReference>
<gene>
    <name evidence="3" type="ORF">J3R75_001004</name>
</gene>
<comment type="caution">
    <text evidence="3">The sequence shown here is derived from an EMBL/GenBank/DDBJ whole genome shotgun (WGS) entry which is preliminary data.</text>
</comment>
<dbReference type="Gene3D" id="2.160.20.10">
    <property type="entry name" value="Single-stranded right-handed beta-helix, Pectin lyase-like"/>
    <property type="match status" value="1"/>
</dbReference>
<dbReference type="InterPro" id="IPR039448">
    <property type="entry name" value="Beta_helix"/>
</dbReference>
<name>A0AAE4AP11_9BACT</name>
<sequence>MKSLLLVSMAVMMATGARAAEKVIASAFGFNAENATACLQEAIASGAKTVVVDNTGHDWIVSPIALRSDLELVFADGVVVRALPGAFHALNDALFAAQNCQDVTLRGEGLARLVMNKQDYQDAAVYKRSEWRHLINIRGCENVRIEHLTLESSGGDGIYIGSTRDMPGCKNVLINAITARDQHRQGISVISAEKLRISNSSFNGTKGTAPAAGIDFEPNHAREWLDDCVVENCEFNDNAGAGMTLYLNKLTAESRPISVLFKNCRMAGNSRNFSIGAADVSPVKGSLRLENCHLSGARHAEMVIANQQEGGLDFSIADCVLDCRSSNSRGLTISSRSLTDVSGIRFANLSILPGEQPPLSFQSGTGSGIKDLQGTISIAGQPFDLAAFVAANKPDEDLKQFSGAPLDLKKLRPIGNSARNALPHCRFRHRIKFLQYIEGGRDLPLVFTASQVNNAPLNIKLAVRDSNDTIIDDVVITTSPFTYVAEAAANDVWSFEFDTGTNTISIDYAAPGQAICTDSPVGIFRSADHSFFFMVPAGVKDIAIKIAPDPNEPVSAALIDPAGKTVHAIADATNAFILKHHREDAAKDEIWSLAFPSALEDYSFRLGAPLPPLVATAPENLLIVNP</sequence>
<dbReference type="SMART" id="SM00710">
    <property type="entry name" value="PbH1"/>
    <property type="match status" value="5"/>
</dbReference>
<dbReference type="AlphaFoldDB" id="A0AAE4AP11"/>
<evidence type="ECO:0000256" key="1">
    <source>
        <dbReference type="SAM" id="SignalP"/>
    </source>
</evidence>
<protein>
    <submittedName>
        <fullName evidence="3">Polygalacturonase</fullName>
    </submittedName>
</protein>
<dbReference type="SUPFAM" id="SSF51126">
    <property type="entry name" value="Pectin lyase-like"/>
    <property type="match status" value="1"/>
</dbReference>
<keyword evidence="1" id="KW-0732">Signal</keyword>
<dbReference type="Pfam" id="PF13229">
    <property type="entry name" value="Beta_helix"/>
    <property type="match status" value="1"/>
</dbReference>
<reference evidence="3" key="1">
    <citation type="submission" date="2023-07" db="EMBL/GenBank/DDBJ databases">
        <title>Genomic Encyclopedia of Type Strains, Phase IV (KMG-IV): sequencing the most valuable type-strain genomes for metagenomic binning, comparative biology and taxonomic classification.</title>
        <authorList>
            <person name="Goeker M."/>
        </authorList>
    </citation>
    <scope>NUCLEOTIDE SEQUENCE</scope>
    <source>
        <strain evidence="3">DSM 24202</strain>
    </source>
</reference>
<dbReference type="InterPro" id="IPR011050">
    <property type="entry name" value="Pectin_lyase_fold/virulence"/>
</dbReference>
<feature type="chain" id="PRO_5042146840" evidence="1">
    <location>
        <begin position="20"/>
        <end position="626"/>
    </location>
</feature>